<dbReference type="Proteomes" id="UP000295075">
    <property type="component" value="Unassembled WGS sequence"/>
</dbReference>
<organism evidence="1 2">
    <name type="scientific">Kribbella albertanoniae</name>
    <dbReference type="NCBI Taxonomy" id="1266829"/>
    <lineage>
        <taxon>Bacteria</taxon>
        <taxon>Bacillati</taxon>
        <taxon>Actinomycetota</taxon>
        <taxon>Actinomycetes</taxon>
        <taxon>Propionibacteriales</taxon>
        <taxon>Kribbellaceae</taxon>
        <taxon>Kribbella</taxon>
    </lineage>
</organism>
<dbReference type="RefSeq" id="WP_132412086.1">
    <property type="nucleotide sequence ID" value="NZ_SMKA01000170.1"/>
</dbReference>
<accession>A0A4V2XPS9</accession>
<evidence type="ECO:0000313" key="1">
    <source>
        <dbReference type="EMBL" id="TDC23195.1"/>
    </source>
</evidence>
<proteinExistence type="predicted"/>
<dbReference type="AlphaFoldDB" id="A0A4V2XPS9"/>
<reference evidence="1 2" key="1">
    <citation type="submission" date="2019-03" db="EMBL/GenBank/DDBJ databases">
        <title>Draft genome sequences of novel Actinobacteria.</title>
        <authorList>
            <person name="Sahin N."/>
            <person name="Ay H."/>
            <person name="Saygin H."/>
        </authorList>
    </citation>
    <scope>NUCLEOTIDE SEQUENCE [LARGE SCALE GENOMIC DNA]</scope>
    <source>
        <strain evidence="1 2">JCM 30547</strain>
    </source>
</reference>
<keyword evidence="2" id="KW-1185">Reference proteome</keyword>
<comment type="caution">
    <text evidence="1">The sequence shown here is derived from an EMBL/GenBank/DDBJ whole genome shotgun (WGS) entry which is preliminary data.</text>
</comment>
<name>A0A4V2XPS9_9ACTN</name>
<dbReference type="EMBL" id="SMKA01000170">
    <property type="protein sequence ID" value="TDC23195.1"/>
    <property type="molecule type" value="Genomic_DNA"/>
</dbReference>
<evidence type="ECO:0000313" key="2">
    <source>
        <dbReference type="Proteomes" id="UP000295075"/>
    </source>
</evidence>
<gene>
    <name evidence="1" type="ORF">E1261_29050</name>
</gene>
<protein>
    <submittedName>
        <fullName evidence="1">Uncharacterized protein</fullName>
    </submittedName>
</protein>
<sequence>MTGFTLRIGDGIVLYARHQFVTVALGPFVCSRFAADPEAGSCKGLILSGEPHALVTVNSRPLLRWCATCASGIFGQPFSDWQALR</sequence>